<dbReference type="GO" id="GO:0005829">
    <property type="term" value="C:cytosol"/>
    <property type="evidence" value="ECO:0007669"/>
    <property type="project" value="TreeGrafter"/>
</dbReference>
<evidence type="ECO:0000313" key="2">
    <source>
        <dbReference type="EMBL" id="PYH76335.1"/>
    </source>
</evidence>
<name>A0A319BUE5_9EURO</name>
<organism evidence="2 3">
    <name type="scientific">Aspergillus uvarum CBS 121591</name>
    <dbReference type="NCBI Taxonomy" id="1448315"/>
    <lineage>
        <taxon>Eukaryota</taxon>
        <taxon>Fungi</taxon>
        <taxon>Dikarya</taxon>
        <taxon>Ascomycota</taxon>
        <taxon>Pezizomycotina</taxon>
        <taxon>Eurotiomycetes</taxon>
        <taxon>Eurotiomycetidae</taxon>
        <taxon>Eurotiales</taxon>
        <taxon>Aspergillaceae</taxon>
        <taxon>Aspergillus</taxon>
        <taxon>Aspergillus subgen. Circumdati</taxon>
    </lineage>
</organism>
<dbReference type="GeneID" id="37139258"/>
<dbReference type="FunFam" id="3.30.1330.40:FF:000001">
    <property type="entry name" value="L-PSP family endoribonuclease"/>
    <property type="match status" value="1"/>
</dbReference>
<dbReference type="Gene3D" id="3.30.1330.40">
    <property type="entry name" value="RutC-like"/>
    <property type="match status" value="1"/>
</dbReference>
<dbReference type="AlphaFoldDB" id="A0A319BUE5"/>
<reference evidence="2 3" key="1">
    <citation type="submission" date="2016-12" db="EMBL/GenBank/DDBJ databases">
        <title>The genomes of Aspergillus section Nigri reveals drivers in fungal speciation.</title>
        <authorList>
            <consortium name="DOE Joint Genome Institute"/>
            <person name="Vesth T.C."/>
            <person name="Nybo J."/>
            <person name="Theobald S."/>
            <person name="Brandl J."/>
            <person name="Frisvad J.C."/>
            <person name="Nielsen K.F."/>
            <person name="Lyhne E.K."/>
            <person name="Kogle M.E."/>
            <person name="Kuo A."/>
            <person name="Riley R."/>
            <person name="Clum A."/>
            <person name="Nolan M."/>
            <person name="Lipzen A."/>
            <person name="Salamov A."/>
            <person name="Henrissat B."/>
            <person name="Wiebenga A."/>
            <person name="De Vries R.P."/>
            <person name="Grigoriev I.V."/>
            <person name="Mortensen U.H."/>
            <person name="Andersen M.R."/>
            <person name="Baker S.E."/>
        </authorList>
    </citation>
    <scope>NUCLEOTIDE SEQUENCE [LARGE SCALE GENOMIC DNA]</scope>
    <source>
        <strain evidence="2 3">CBS 121591</strain>
    </source>
</reference>
<dbReference type="Pfam" id="PF01042">
    <property type="entry name" value="Ribonuc_L-PSP"/>
    <property type="match status" value="1"/>
</dbReference>
<dbReference type="VEuPathDB" id="FungiDB:BO82DRAFT_359218"/>
<accession>A0A319BUE5</accession>
<protein>
    <submittedName>
        <fullName evidence="2">YjgF-like protein</fullName>
    </submittedName>
</protein>
<dbReference type="NCBIfam" id="TIGR00004">
    <property type="entry name" value="Rid family detoxifying hydrolase"/>
    <property type="match status" value="1"/>
</dbReference>
<proteinExistence type="inferred from homology"/>
<dbReference type="RefSeq" id="XP_025486535.1">
    <property type="nucleotide sequence ID" value="XM_025636517.1"/>
</dbReference>
<dbReference type="SUPFAM" id="SSF55298">
    <property type="entry name" value="YjgF-like"/>
    <property type="match status" value="1"/>
</dbReference>
<dbReference type="GO" id="GO:0005739">
    <property type="term" value="C:mitochondrion"/>
    <property type="evidence" value="ECO:0007669"/>
    <property type="project" value="TreeGrafter"/>
</dbReference>
<dbReference type="OrthoDB" id="309640at2759"/>
<evidence type="ECO:0000313" key="3">
    <source>
        <dbReference type="Proteomes" id="UP000248340"/>
    </source>
</evidence>
<dbReference type="GO" id="GO:0019239">
    <property type="term" value="F:deaminase activity"/>
    <property type="evidence" value="ECO:0007669"/>
    <property type="project" value="TreeGrafter"/>
</dbReference>
<dbReference type="InterPro" id="IPR006056">
    <property type="entry name" value="RidA"/>
</dbReference>
<dbReference type="Proteomes" id="UP000248340">
    <property type="component" value="Unassembled WGS sequence"/>
</dbReference>
<evidence type="ECO:0000256" key="1">
    <source>
        <dbReference type="ARBA" id="ARBA00010552"/>
    </source>
</evidence>
<gene>
    <name evidence="2" type="ORF">BO82DRAFT_359218</name>
</gene>
<keyword evidence="3" id="KW-1185">Reference proteome</keyword>
<comment type="similarity">
    <text evidence="1">Belongs to the RutC family.</text>
</comment>
<dbReference type="STRING" id="1448315.A0A319BUE5"/>
<dbReference type="EMBL" id="KZ821760">
    <property type="protein sequence ID" value="PYH76335.1"/>
    <property type="molecule type" value="Genomic_DNA"/>
</dbReference>
<dbReference type="PANTHER" id="PTHR11803:SF42">
    <property type="entry name" value="MMF1"/>
    <property type="match status" value="1"/>
</dbReference>
<dbReference type="InterPro" id="IPR035959">
    <property type="entry name" value="RutC-like_sf"/>
</dbReference>
<dbReference type="PANTHER" id="PTHR11803">
    <property type="entry name" value="2-IMINOBUTANOATE/2-IMINOPROPANOATE DEAMINASE RIDA"/>
    <property type="match status" value="1"/>
</dbReference>
<sequence length="130" mass="13859">MSTCAKKPVFTAQAPVPKPSLSQAMVINGFVYTSGAVGMDPSTEELVTGTTADRTIQCLKNISNILDAAGSSLEKTVKVNIFIDDMANYAAMNEGYLQMFTQGTMPVRTCVAVKQLPLGTDVDIEVIAHL</sequence>
<dbReference type="CDD" id="cd00448">
    <property type="entry name" value="YjgF_YER057c_UK114_family"/>
    <property type="match status" value="1"/>
</dbReference>
<dbReference type="InterPro" id="IPR006175">
    <property type="entry name" value="YjgF/YER057c/UK114"/>
</dbReference>